<evidence type="ECO:0000256" key="11">
    <source>
        <dbReference type="ARBA" id="ARBA00023186"/>
    </source>
</evidence>
<dbReference type="PROSITE" id="PS51293">
    <property type="entry name" value="SANT"/>
    <property type="match status" value="1"/>
</dbReference>
<keyword evidence="3 21" id="KW-0812">Transmembrane</keyword>
<dbReference type="InterPro" id="IPR018253">
    <property type="entry name" value="DnaJ_domain_CS"/>
</dbReference>
<dbReference type="FunFam" id="1.10.287.110:FF:000044">
    <property type="entry name" value="DnaJ (Hsp40) homolog, subfamily C, member 1"/>
    <property type="match status" value="1"/>
</dbReference>
<dbReference type="CDD" id="cd00167">
    <property type="entry name" value="SANT"/>
    <property type="match status" value="2"/>
</dbReference>
<feature type="coiled-coil region" evidence="19">
    <location>
        <begin position="356"/>
        <end position="383"/>
    </location>
</feature>
<keyword evidence="12" id="KW-0539">Nucleus</keyword>
<keyword evidence="19" id="KW-0175">Coiled coil</keyword>
<evidence type="ECO:0000256" key="7">
    <source>
        <dbReference type="ARBA" id="ARBA00022848"/>
    </source>
</evidence>
<dbReference type="CDD" id="cd06257">
    <property type="entry name" value="DnaJ"/>
    <property type="match status" value="1"/>
</dbReference>
<dbReference type="GO" id="GO:0003677">
    <property type="term" value="F:DNA binding"/>
    <property type="evidence" value="ECO:0007669"/>
    <property type="project" value="UniProtKB-KW"/>
</dbReference>
<dbReference type="InterPro" id="IPR009057">
    <property type="entry name" value="Homeodomain-like_sf"/>
</dbReference>
<comment type="subcellular location">
    <subcellularLocation>
        <location evidence="1">Endoplasmic reticulum membrane</location>
        <topology evidence="1">Single-pass type I membrane protein</topology>
    </subcellularLocation>
    <subcellularLocation>
        <location evidence="15">Microsome membrane</location>
        <topology evidence="15">Single-pass type I membrane protein</topology>
    </subcellularLocation>
    <subcellularLocation>
        <location evidence="13">Nucleus membrane</location>
        <topology evidence="13">Single-pass type I membrane protein</topology>
    </subcellularLocation>
</comment>
<dbReference type="Proteomes" id="UP000246464">
    <property type="component" value="Chromosome 7"/>
</dbReference>
<keyword evidence="6" id="KW-0256">Endoplasmic reticulum</keyword>
<feature type="domain" description="Myb-like" evidence="23">
    <location>
        <begin position="576"/>
        <end position="630"/>
    </location>
</feature>
<dbReference type="SUPFAM" id="SSF46565">
    <property type="entry name" value="Chaperone J-domain"/>
    <property type="match status" value="1"/>
</dbReference>
<dbReference type="GO" id="GO:0005789">
    <property type="term" value="C:endoplasmic reticulum membrane"/>
    <property type="evidence" value="ECO:0007669"/>
    <property type="project" value="UniProtKB-SubCell"/>
</dbReference>
<dbReference type="PROSITE" id="PS50076">
    <property type="entry name" value="DNAJ_2"/>
    <property type="match status" value="1"/>
</dbReference>
<evidence type="ECO:0000256" key="4">
    <source>
        <dbReference type="ARBA" id="ARBA00022729"/>
    </source>
</evidence>
<dbReference type="SMART" id="SM00717">
    <property type="entry name" value="SANT"/>
    <property type="match status" value="2"/>
</dbReference>
<feature type="region of interest" description="Disordered" evidence="20">
    <location>
        <begin position="508"/>
        <end position="561"/>
    </location>
</feature>
<keyword evidence="9" id="KW-0238">DNA-binding</keyword>
<evidence type="ECO:0000256" key="1">
    <source>
        <dbReference type="ARBA" id="ARBA00004115"/>
    </source>
</evidence>
<keyword evidence="8 21" id="KW-1133">Transmembrane helix</keyword>
<sequence length="641" mass="73023">MLKMFYEDIQVEGAVLVVQSHSSSKEGLAVLLLQTLRVKELVAEGAVQCRDSVLHGVAITDDSFATILLSPTTCSVSREHPRTELAFLISLSSLLLSAVDMLMVQQTTPWKMADVTTVSKKGLFFACLTVMGVCAGPCGSPLVCLVLLVSAVPPLTAWEADLELLDLVEEIPQTFYQFLSLDQDASAAEIKKAYRRMSLTLHPDKNKDEDAETQFRQLVAIYEVLKDEERRRKYDDILVNGLPDWRQPVFYYRRVRKMSNSELGFLLFLILTVGHYAVIWSIYLEKQLDELLSKKKKEKKKKLSSRPEELRCVGPDRTDRVHERPHWQDILPLKMSIWLYLSVKNLPQTVQEVKLYYETYQQMKQQQKEEAEAEQEVVTREKRPKVKKQKVEFPVYEPTSENLKNQSYDQMSSIEEIEDQMDAWLQDHRAGGTRKKAADWTEDELSLLSRLMVKFPGGTPGRWDKIAHELGRSVSDVTTKVKQVKDNVSHTSGLVKLSELKGPLLPVRSLPVADSGMTQRVGGDCDEGEEEEEALALRRRNRKSSTAAADGGEVKVRGRRQRDFDPAALEEDEEAEPQDNPAAWTQNQQKLLELALQQFPRGTAERWDRIAKVVPGKSKEECMIRYKMLAELVQKRKQAKS</sequence>
<dbReference type="AlphaFoldDB" id="A0A2U9BI90"/>
<dbReference type="PANTHER" id="PTHR44653">
    <property type="entry name" value="DNAJ HOMOLOG SUBFAMILY C MEMBER 1"/>
    <property type="match status" value="1"/>
</dbReference>
<protein>
    <recommendedName>
        <fullName evidence="17">DnaJ homolog subfamily C member 1</fullName>
    </recommendedName>
    <alternativeName>
        <fullName evidence="18">DnaJ protein homolog MTJ1</fullName>
    </alternativeName>
</protein>
<evidence type="ECO:0000313" key="25">
    <source>
        <dbReference type="EMBL" id="AWP03549.1"/>
    </source>
</evidence>
<evidence type="ECO:0000256" key="16">
    <source>
        <dbReference type="ARBA" id="ARBA00065406"/>
    </source>
</evidence>
<evidence type="ECO:0000256" key="5">
    <source>
        <dbReference type="ARBA" id="ARBA00022737"/>
    </source>
</evidence>
<keyword evidence="26" id="KW-1185">Reference proteome</keyword>
<keyword evidence="10 21" id="KW-0472">Membrane</keyword>
<evidence type="ECO:0000256" key="17">
    <source>
        <dbReference type="ARBA" id="ARBA00071601"/>
    </source>
</evidence>
<organism evidence="25 26">
    <name type="scientific">Scophthalmus maximus</name>
    <name type="common">Turbot</name>
    <name type="synonym">Psetta maxima</name>
    <dbReference type="NCBI Taxonomy" id="52904"/>
    <lineage>
        <taxon>Eukaryota</taxon>
        <taxon>Metazoa</taxon>
        <taxon>Chordata</taxon>
        <taxon>Craniata</taxon>
        <taxon>Vertebrata</taxon>
        <taxon>Euteleostomi</taxon>
        <taxon>Actinopterygii</taxon>
        <taxon>Neopterygii</taxon>
        <taxon>Teleostei</taxon>
        <taxon>Neoteleostei</taxon>
        <taxon>Acanthomorphata</taxon>
        <taxon>Carangaria</taxon>
        <taxon>Pleuronectiformes</taxon>
        <taxon>Pleuronectoidei</taxon>
        <taxon>Scophthalmidae</taxon>
        <taxon>Scophthalmus</taxon>
    </lineage>
</organism>
<feature type="transmembrane region" description="Helical" evidence="21">
    <location>
        <begin position="85"/>
        <end position="103"/>
    </location>
</feature>
<proteinExistence type="predicted"/>
<dbReference type="STRING" id="52904.ENSSMAP00000007256"/>
<name>A0A2U9BI90_SCOMX</name>
<evidence type="ECO:0000256" key="13">
    <source>
        <dbReference type="ARBA" id="ARBA00046292"/>
    </source>
</evidence>
<evidence type="ECO:0000256" key="18">
    <source>
        <dbReference type="ARBA" id="ARBA00082566"/>
    </source>
</evidence>
<evidence type="ECO:0000256" key="6">
    <source>
        <dbReference type="ARBA" id="ARBA00022824"/>
    </source>
</evidence>
<dbReference type="Gene3D" id="1.10.287.110">
    <property type="entry name" value="DnaJ domain"/>
    <property type="match status" value="1"/>
</dbReference>
<feature type="compositionally biased region" description="Acidic residues" evidence="20">
    <location>
        <begin position="524"/>
        <end position="534"/>
    </location>
</feature>
<feature type="compositionally biased region" description="Basic and acidic residues" evidence="20">
    <location>
        <begin position="552"/>
        <end position="561"/>
    </location>
</feature>
<evidence type="ECO:0000259" key="23">
    <source>
        <dbReference type="PROSITE" id="PS50090"/>
    </source>
</evidence>
<dbReference type="PANTHER" id="PTHR44653:SF2">
    <property type="entry name" value="DNAJ HOMOLOG SUBFAMILY C MEMBER 1"/>
    <property type="match status" value="1"/>
</dbReference>
<dbReference type="InterPro" id="IPR036869">
    <property type="entry name" value="J_dom_sf"/>
</dbReference>
<evidence type="ECO:0000256" key="12">
    <source>
        <dbReference type="ARBA" id="ARBA00023242"/>
    </source>
</evidence>
<dbReference type="InterPro" id="IPR017884">
    <property type="entry name" value="SANT_dom"/>
</dbReference>
<evidence type="ECO:0000256" key="10">
    <source>
        <dbReference type="ARBA" id="ARBA00023136"/>
    </source>
</evidence>
<dbReference type="InterPro" id="IPR001623">
    <property type="entry name" value="DnaJ_domain"/>
</dbReference>
<dbReference type="GO" id="GO:0031965">
    <property type="term" value="C:nuclear membrane"/>
    <property type="evidence" value="ECO:0007669"/>
    <property type="project" value="UniProtKB-SubCell"/>
</dbReference>
<gene>
    <name evidence="25" type="ORF">SMAX5B_009517</name>
</gene>
<evidence type="ECO:0000256" key="9">
    <source>
        <dbReference type="ARBA" id="ARBA00023125"/>
    </source>
</evidence>
<feature type="transmembrane region" description="Helical" evidence="21">
    <location>
        <begin position="263"/>
        <end position="283"/>
    </location>
</feature>
<evidence type="ECO:0000256" key="20">
    <source>
        <dbReference type="SAM" id="MobiDB-lite"/>
    </source>
</evidence>
<keyword evidence="4" id="KW-0732">Signal</keyword>
<evidence type="ECO:0000256" key="2">
    <source>
        <dbReference type="ARBA" id="ARBA00022553"/>
    </source>
</evidence>
<evidence type="ECO:0000256" key="14">
    <source>
        <dbReference type="ARBA" id="ARBA00053185"/>
    </source>
</evidence>
<keyword evidence="2" id="KW-0597">Phosphoprotein</keyword>
<comment type="function">
    <text evidence="14">May modulate protein synthesis.</text>
</comment>
<keyword evidence="7" id="KW-0492">Microsome</keyword>
<dbReference type="PROSITE" id="PS00636">
    <property type="entry name" value="DNAJ_1"/>
    <property type="match status" value="1"/>
</dbReference>
<evidence type="ECO:0000256" key="21">
    <source>
        <dbReference type="SAM" id="Phobius"/>
    </source>
</evidence>
<dbReference type="Pfam" id="PF00226">
    <property type="entry name" value="DnaJ"/>
    <property type="match status" value="1"/>
</dbReference>
<evidence type="ECO:0000256" key="19">
    <source>
        <dbReference type="SAM" id="Coils"/>
    </source>
</evidence>
<keyword evidence="11" id="KW-0143">Chaperone</keyword>
<dbReference type="Gene3D" id="1.10.10.60">
    <property type="entry name" value="Homeodomain-like"/>
    <property type="match status" value="2"/>
</dbReference>
<dbReference type="GO" id="GO:0051246">
    <property type="term" value="P:regulation of protein metabolic process"/>
    <property type="evidence" value="ECO:0007669"/>
    <property type="project" value="UniProtKB-ARBA"/>
</dbReference>
<dbReference type="InterPro" id="IPR052606">
    <property type="entry name" value="DnaJ_domain_protein"/>
</dbReference>
<evidence type="ECO:0000256" key="8">
    <source>
        <dbReference type="ARBA" id="ARBA00022989"/>
    </source>
</evidence>
<evidence type="ECO:0000259" key="22">
    <source>
        <dbReference type="PROSITE" id="PS50076"/>
    </source>
</evidence>
<dbReference type="InterPro" id="IPR001005">
    <property type="entry name" value="SANT/Myb"/>
</dbReference>
<dbReference type="FunFam" id="1.10.10.60:FF:000180">
    <property type="entry name" value="DnaJ (Hsp40) homolog, subfamily C, member 2"/>
    <property type="match status" value="1"/>
</dbReference>
<evidence type="ECO:0000259" key="24">
    <source>
        <dbReference type="PROSITE" id="PS51293"/>
    </source>
</evidence>
<evidence type="ECO:0000313" key="26">
    <source>
        <dbReference type="Proteomes" id="UP000246464"/>
    </source>
</evidence>
<feature type="domain" description="J" evidence="22">
    <location>
        <begin position="174"/>
        <end position="238"/>
    </location>
</feature>
<keyword evidence="5" id="KW-0677">Repeat</keyword>
<feature type="domain" description="SANT" evidence="24">
    <location>
        <begin position="579"/>
        <end position="634"/>
    </location>
</feature>
<reference evidence="25 26" key="1">
    <citation type="submission" date="2017-12" db="EMBL/GenBank/DDBJ databases">
        <title>Integrating genomic resources of turbot (Scophthalmus maximus) in depth evaluation of genetic and physical mapping variation across individuals.</title>
        <authorList>
            <person name="Martinez P."/>
        </authorList>
    </citation>
    <scope>NUCLEOTIDE SEQUENCE [LARGE SCALE GENOMIC DNA]</scope>
</reference>
<dbReference type="EMBL" id="CP026249">
    <property type="protein sequence ID" value="AWP03549.1"/>
    <property type="molecule type" value="Genomic_DNA"/>
</dbReference>
<evidence type="ECO:0000256" key="3">
    <source>
        <dbReference type="ARBA" id="ARBA00022692"/>
    </source>
</evidence>
<dbReference type="Pfam" id="PF23082">
    <property type="entry name" value="Myb_DNA-binding_2"/>
    <property type="match status" value="2"/>
</dbReference>
<dbReference type="PROSITE" id="PS50090">
    <property type="entry name" value="MYB_LIKE"/>
    <property type="match status" value="1"/>
</dbReference>
<accession>A0A2U9BI90</accession>
<dbReference type="PRINTS" id="PR00625">
    <property type="entry name" value="JDOMAIN"/>
</dbReference>
<evidence type="ECO:0000256" key="15">
    <source>
        <dbReference type="ARBA" id="ARBA00060390"/>
    </source>
</evidence>
<dbReference type="SMART" id="SM00271">
    <property type="entry name" value="DnaJ"/>
    <property type="match status" value="1"/>
</dbReference>
<comment type="subunit">
    <text evidence="16">Interacts (via J domain) with HSPA5. Interacts (via cytosolic domain) with ribosomes. Interacts (via SANT 2 domain) with SERPINA3; the interaction delays the formation of the covalent inhibitory complex SERPINA3-chymotrypsin, but does not alter the catalytic activity of SERPINA3. Interacts (via SANT 2 domain) with ITIH4 (via C-terminus); the interaction protects ITIH4 against in vitro cleavage by kallikrein.</text>
</comment>
<feature type="transmembrane region" description="Helical" evidence="21">
    <location>
        <begin position="123"/>
        <end position="149"/>
    </location>
</feature>
<dbReference type="SUPFAM" id="SSF46689">
    <property type="entry name" value="Homeodomain-like"/>
    <property type="match status" value="2"/>
</dbReference>